<dbReference type="EMBL" id="JAUZEE010000002">
    <property type="protein sequence ID" value="MDP4299943.1"/>
    <property type="molecule type" value="Genomic_DNA"/>
</dbReference>
<sequence>MEQNKHRPTPAEMAKGILGRQVRVIGSAYAPTTEEEKIILRLKGYEPSTLDDEIWILWGRA</sequence>
<gene>
    <name evidence="1" type="ORF">Q8X39_04800</name>
</gene>
<organism evidence="1 2">
    <name type="scientific">Leptothrix discophora</name>
    <dbReference type="NCBI Taxonomy" id="89"/>
    <lineage>
        <taxon>Bacteria</taxon>
        <taxon>Pseudomonadati</taxon>
        <taxon>Pseudomonadota</taxon>
        <taxon>Betaproteobacteria</taxon>
        <taxon>Burkholderiales</taxon>
        <taxon>Sphaerotilaceae</taxon>
        <taxon>Leptothrix</taxon>
    </lineage>
</organism>
<protein>
    <submittedName>
        <fullName evidence="1">Uncharacterized protein</fullName>
    </submittedName>
</protein>
<keyword evidence="2" id="KW-1185">Reference proteome</keyword>
<dbReference type="RefSeq" id="WP_305748499.1">
    <property type="nucleotide sequence ID" value="NZ_JAUZEE010000002.1"/>
</dbReference>
<comment type="caution">
    <text evidence="1">The sequence shown here is derived from an EMBL/GenBank/DDBJ whole genome shotgun (WGS) entry which is preliminary data.</text>
</comment>
<dbReference type="Proteomes" id="UP001235760">
    <property type="component" value="Unassembled WGS sequence"/>
</dbReference>
<evidence type="ECO:0000313" key="2">
    <source>
        <dbReference type="Proteomes" id="UP001235760"/>
    </source>
</evidence>
<name>A0ABT9G174_LEPDI</name>
<accession>A0ABT9G174</accession>
<reference evidence="1 2" key="1">
    <citation type="submission" date="2023-08" db="EMBL/GenBank/DDBJ databases">
        <authorList>
            <person name="Roldan D.M."/>
            <person name="Menes R.J."/>
        </authorList>
    </citation>
    <scope>NUCLEOTIDE SEQUENCE [LARGE SCALE GENOMIC DNA]</scope>
    <source>
        <strain evidence="1 2">CCM 2812</strain>
    </source>
</reference>
<evidence type="ECO:0000313" key="1">
    <source>
        <dbReference type="EMBL" id="MDP4299943.1"/>
    </source>
</evidence>
<proteinExistence type="predicted"/>